<dbReference type="InterPro" id="IPR007197">
    <property type="entry name" value="rSAM"/>
</dbReference>
<dbReference type="SFLD" id="SFLDG01082">
    <property type="entry name" value="B12-binding_domain_containing"/>
    <property type="match status" value="1"/>
</dbReference>
<dbReference type="SFLD" id="SFLDS00029">
    <property type="entry name" value="Radical_SAM"/>
    <property type="match status" value="1"/>
</dbReference>
<gene>
    <name evidence="6" type="ORF">HKBW3S06_00187</name>
</gene>
<organism evidence="6 7">
    <name type="scientific">Candidatus Hakubella thermalkaliphila</name>
    <dbReference type="NCBI Taxonomy" id="2754717"/>
    <lineage>
        <taxon>Bacteria</taxon>
        <taxon>Bacillati</taxon>
        <taxon>Actinomycetota</taxon>
        <taxon>Actinomycetota incertae sedis</taxon>
        <taxon>Candidatus Hakubellales</taxon>
        <taxon>Candidatus Hakubellaceae</taxon>
        <taxon>Candidatus Hakubella</taxon>
    </lineage>
</organism>
<dbReference type="Pfam" id="PF04055">
    <property type="entry name" value="Radical_SAM"/>
    <property type="match status" value="1"/>
</dbReference>
<dbReference type="InterPro" id="IPR051675">
    <property type="entry name" value="Endo/Exo/Phosphatase_dom_1"/>
</dbReference>
<sequence>MDNLEKLNILGQSAIYDICSAACSGRRMEGRQPSGNPSAFGISQSFLSDGKCVSLFRVLLTNVCENDCLYCVNRASRDTPRVSFSPDELARLFMEFYQRNCAQGLFLSSGLGGDRSKTMERMINTAEILRHRYHFTGYIHLKILPGVGDDFIETAASLADRISINLEAPSQKRLRRIADQKAFLEDILKPIEKIQKIIKEGRGVPSGYTTQFVVGAAGESDQEILGTTRWLYRERGLRRAYFSAFVPIPRTPLEDERPTSPIREARLYQSDFLFRFYDFDFSELVFDEKDNLVPDLDPKLAWARANPHLFPVEINTAPYANLLRVPGIGPTSARRIIRARQKHCFTDEEELKRAGLVLSRAKSFITINGKRPWSARWEQLGFSARIS</sequence>
<evidence type="ECO:0000256" key="3">
    <source>
        <dbReference type="ARBA" id="ARBA00023004"/>
    </source>
</evidence>
<evidence type="ECO:0000256" key="4">
    <source>
        <dbReference type="ARBA" id="ARBA00023014"/>
    </source>
</evidence>
<protein>
    <recommendedName>
        <fullName evidence="5">Radical SAM core domain-containing protein</fullName>
    </recommendedName>
</protein>
<evidence type="ECO:0000259" key="5">
    <source>
        <dbReference type="PROSITE" id="PS51918"/>
    </source>
</evidence>
<comment type="caution">
    <text evidence="6">The sequence shown here is derived from an EMBL/GenBank/DDBJ whole genome shotgun (WGS) entry which is preliminary data.</text>
</comment>
<dbReference type="InterPro" id="IPR006638">
    <property type="entry name" value="Elp3/MiaA/NifB-like_rSAM"/>
</dbReference>
<keyword evidence="2" id="KW-0479">Metal-binding</keyword>
<dbReference type="Proteomes" id="UP000580051">
    <property type="component" value="Unassembled WGS sequence"/>
</dbReference>
<dbReference type="PANTHER" id="PTHR21180:SF9">
    <property type="entry name" value="TYPE II SECRETION SYSTEM PROTEIN K"/>
    <property type="match status" value="1"/>
</dbReference>
<dbReference type="GO" id="GO:0003824">
    <property type="term" value="F:catalytic activity"/>
    <property type="evidence" value="ECO:0007669"/>
    <property type="project" value="InterPro"/>
</dbReference>
<dbReference type="Pfam" id="PF12836">
    <property type="entry name" value="HHH_3"/>
    <property type="match status" value="1"/>
</dbReference>
<dbReference type="Gene3D" id="1.10.150.320">
    <property type="entry name" value="Photosystem II 12 kDa extrinsic protein"/>
    <property type="match status" value="1"/>
</dbReference>
<dbReference type="GO" id="GO:0051536">
    <property type="term" value="F:iron-sulfur cluster binding"/>
    <property type="evidence" value="ECO:0007669"/>
    <property type="project" value="UniProtKB-KW"/>
</dbReference>
<feature type="domain" description="Radical SAM core" evidence="5">
    <location>
        <begin position="48"/>
        <end position="280"/>
    </location>
</feature>
<dbReference type="InterPro" id="IPR023874">
    <property type="entry name" value="DNA_rSAM_put"/>
</dbReference>
<name>A0A6V8NNT1_9ACTN</name>
<keyword evidence="4" id="KW-0411">Iron-sulfur</keyword>
<dbReference type="InterPro" id="IPR013785">
    <property type="entry name" value="Aldolase_TIM"/>
</dbReference>
<evidence type="ECO:0000256" key="2">
    <source>
        <dbReference type="ARBA" id="ARBA00022723"/>
    </source>
</evidence>
<dbReference type="SUPFAM" id="SSF102114">
    <property type="entry name" value="Radical SAM enzymes"/>
    <property type="match status" value="1"/>
</dbReference>
<accession>A0A6V8NNT1</accession>
<evidence type="ECO:0000313" key="7">
    <source>
        <dbReference type="Proteomes" id="UP000580051"/>
    </source>
</evidence>
<dbReference type="SUPFAM" id="SSF47781">
    <property type="entry name" value="RuvA domain 2-like"/>
    <property type="match status" value="1"/>
</dbReference>
<dbReference type="EMBL" id="BLRV01000010">
    <property type="protein sequence ID" value="GFP20960.1"/>
    <property type="molecule type" value="Genomic_DNA"/>
</dbReference>
<dbReference type="SMART" id="SM00729">
    <property type="entry name" value="Elp3"/>
    <property type="match status" value="1"/>
</dbReference>
<keyword evidence="3" id="KW-0408">Iron</keyword>
<dbReference type="InterPro" id="IPR058240">
    <property type="entry name" value="rSAM_sf"/>
</dbReference>
<reference evidence="6 7" key="1">
    <citation type="journal article" date="2020" name="Front. Microbiol.">
        <title>Single-cell genomics of novel Actinobacteria with the Wood-Ljungdahl pathway discovered in a serpentinizing system.</title>
        <authorList>
            <person name="Merino N."/>
            <person name="Kawai M."/>
            <person name="Boyd E.S."/>
            <person name="Colman D.R."/>
            <person name="McGlynn S.E."/>
            <person name="Nealson K.H."/>
            <person name="Kurokawa K."/>
            <person name="Hongoh Y."/>
        </authorList>
    </citation>
    <scope>NUCLEOTIDE SEQUENCE [LARGE SCALE GENOMIC DNA]</scope>
    <source>
        <strain evidence="6 7">S06</strain>
    </source>
</reference>
<dbReference type="GO" id="GO:0046872">
    <property type="term" value="F:metal ion binding"/>
    <property type="evidence" value="ECO:0007669"/>
    <property type="project" value="UniProtKB-KW"/>
</dbReference>
<dbReference type="SFLD" id="SFLDG01102">
    <property type="entry name" value="Uncharacterised_Radical_SAM_Su"/>
    <property type="match status" value="1"/>
</dbReference>
<keyword evidence="1" id="KW-0949">S-adenosyl-L-methionine</keyword>
<dbReference type="Gene3D" id="3.20.20.70">
    <property type="entry name" value="Aldolase class I"/>
    <property type="match status" value="1"/>
</dbReference>
<dbReference type="AlphaFoldDB" id="A0A6V8NNT1"/>
<proteinExistence type="predicted"/>
<dbReference type="PANTHER" id="PTHR21180">
    <property type="entry name" value="ENDONUCLEASE/EXONUCLEASE/PHOSPHATASE FAMILY DOMAIN-CONTAINING PROTEIN 1"/>
    <property type="match status" value="1"/>
</dbReference>
<dbReference type="CDD" id="cd01335">
    <property type="entry name" value="Radical_SAM"/>
    <property type="match status" value="1"/>
</dbReference>
<dbReference type="InterPro" id="IPR010994">
    <property type="entry name" value="RuvA_2-like"/>
</dbReference>
<dbReference type="PROSITE" id="PS51918">
    <property type="entry name" value="RADICAL_SAM"/>
    <property type="match status" value="1"/>
</dbReference>
<evidence type="ECO:0000313" key="6">
    <source>
        <dbReference type="EMBL" id="GFP20960.1"/>
    </source>
</evidence>
<dbReference type="RefSeq" id="WP_176226105.1">
    <property type="nucleotide sequence ID" value="NZ_BLRV01000010.1"/>
</dbReference>
<evidence type="ECO:0000256" key="1">
    <source>
        <dbReference type="ARBA" id="ARBA00022691"/>
    </source>
</evidence>
<dbReference type="NCBIfam" id="TIGR03916">
    <property type="entry name" value="rSAM_link_UDG"/>
    <property type="match status" value="1"/>
</dbReference>